<dbReference type="PIRSF" id="PIRSF015736">
    <property type="entry name" value="MI"/>
    <property type="match status" value="1"/>
</dbReference>
<dbReference type="GO" id="GO:0016853">
    <property type="term" value="F:isomerase activity"/>
    <property type="evidence" value="ECO:0007669"/>
    <property type="project" value="UniProtKB-KW"/>
</dbReference>
<name>A0A543A8Y0_9ACTN</name>
<dbReference type="Proteomes" id="UP000320209">
    <property type="component" value="Unassembled WGS sequence"/>
</dbReference>
<dbReference type="PANTHER" id="PTHR40267:SF1">
    <property type="entry name" value="BLR3294 PROTEIN"/>
    <property type="match status" value="1"/>
</dbReference>
<dbReference type="InterPro" id="IPR026286">
    <property type="entry name" value="MaiA/AMDase"/>
</dbReference>
<dbReference type="AlphaFoldDB" id="A0A543A8Y0"/>
<dbReference type="OrthoDB" id="4537983at2"/>
<protein>
    <submittedName>
        <fullName evidence="1">Maleate isomerase</fullName>
    </submittedName>
</protein>
<organism evidence="1 2">
    <name type="scientific">Nocardioides albertanoniae</name>
    <dbReference type="NCBI Taxonomy" id="1175486"/>
    <lineage>
        <taxon>Bacteria</taxon>
        <taxon>Bacillati</taxon>
        <taxon>Actinomycetota</taxon>
        <taxon>Actinomycetes</taxon>
        <taxon>Propionibacteriales</taxon>
        <taxon>Nocardioidaceae</taxon>
        <taxon>Nocardioides</taxon>
    </lineage>
</organism>
<gene>
    <name evidence="1" type="ORF">FB381_2953</name>
</gene>
<accession>A0A543A8Y0</accession>
<dbReference type="EMBL" id="VFOV01000001">
    <property type="protein sequence ID" value="TQL69052.1"/>
    <property type="molecule type" value="Genomic_DNA"/>
</dbReference>
<dbReference type="Pfam" id="PF17645">
    <property type="entry name" value="Amdase"/>
    <property type="match status" value="1"/>
</dbReference>
<keyword evidence="1" id="KW-0413">Isomerase</keyword>
<evidence type="ECO:0000313" key="1">
    <source>
        <dbReference type="EMBL" id="TQL69052.1"/>
    </source>
</evidence>
<dbReference type="PANTHER" id="PTHR40267">
    <property type="entry name" value="BLR3294 PROTEIN"/>
    <property type="match status" value="1"/>
</dbReference>
<proteinExistence type="predicted"/>
<dbReference type="InterPro" id="IPR053714">
    <property type="entry name" value="Iso_Racemase_Enz_sf"/>
</dbReference>
<keyword evidence="2" id="KW-1185">Reference proteome</keyword>
<evidence type="ECO:0000313" key="2">
    <source>
        <dbReference type="Proteomes" id="UP000320209"/>
    </source>
</evidence>
<dbReference type="Gene3D" id="3.40.50.12500">
    <property type="match status" value="1"/>
</dbReference>
<comment type="caution">
    <text evidence="1">The sequence shown here is derived from an EMBL/GenBank/DDBJ whole genome shotgun (WGS) entry which is preliminary data.</text>
</comment>
<sequence>MTPTVRIAMVVPHDMVLDHELWRWAPADASLLFTRTSFIDGPVTLEMIEEIGETAVVERAARDLSAAEPHVYVYACTSGSFVHGRRGERRLTAAISHAGGGRPAVTTSGAIVDSLSALGVSRVAVATPYDAELAARFGAFLTESGITVASTGDLGLGHHIWEVPDETTLELVRAADSDSAEAVVISCTNLATYDIIGHLEAELGKPVISANRATMWAALRLVGRTPPTAETFLGQAS</sequence>
<dbReference type="RefSeq" id="WP_141780972.1">
    <property type="nucleotide sequence ID" value="NZ_VFOV01000001.1"/>
</dbReference>
<reference evidence="1 2" key="1">
    <citation type="submission" date="2019-06" db="EMBL/GenBank/DDBJ databases">
        <title>Sequencing the genomes of 1000 actinobacteria strains.</title>
        <authorList>
            <person name="Klenk H.-P."/>
        </authorList>
    </citation>
    <scope>NUCLEOTIDE SEQUENCE [LARGE SCALE GENOMIC DNA]</scope>
    <source>
        <strain evidence="1 2">DSM 25218</strain>
    </source>
</reference>